<sequence length="88" mass="9989">MRLGAETVDCEGRSIPLKELHEAGRERGVELSAAGHALGATLFERVLRDEHGEVPTAAFRRYRLPAYADPPFLRDQVWQALEEHRPLR</sequence>
<name>A0ABY7QBK4_9ACTN</name>
<proteinExistence type="predicted"/>
<gene>
    <name evidence="1" type="ORF">O1G21_32245</name>
</gene>
<dbReference type="SUPFAM" id="SSF56003">
    <property type="entry name" value="Molybdenum cofactor-binding domain"/>
    <property type="match status" value="1"/>
</dbReference>
<dbReference type="InterPro" id="IPR037165">
    <property type="entry name" value="AldOxase/xan_DH_Mopterin-bd_sf"/>
</dbReference>
<evidence type="ECO:0000313" key="1">
    <source>
        <dbReference type="EMBL" id="WBP90065.1"/>
    </source>
</evidence>
<accession>A0ABY7QBK4</accession>
<evidence type="ECO:0000313" key="2">
    <source>
        <dbReference type="Proteomes" id="UP001212821"/>
    </source>
</evidence>
<dbReference type="Proteomes" id="UP001212821">
    <property type="component" value="Chromosome"/>
</dbReference>
<reference evidence="2" key="1">
    <citation type="submission" date="2022-12" db="EMBL/GenBank/DDBJ databases">
        <authorList>
            <person name="Mo P."/>
        </authorList>
    </citation>
    <scope>NUCLEOTIDE SEQUENCE [LARGE SCALE GENOMIC DNA]</scope>
    <source>
        <strain evidence="2">HUAS 3-15</strain>
    </source>
</reference>
<dbReference type="EMBL" id="CP115450">
    <property type="protein sequence ID" value="WBP90065.1"/>
    <property type="molecule type" value="Genomic_DNA"/>
</dbReference>
<keyword evidence="2" id="KW-1185">Reference proteome</keyword>
<organism evidence="1 2">
    <name type="scientific">Kitasatospora cathayae</name>
    <dbReference type="NCBI Taxonomy" id="3004092"/>
    <lineage>
        <taxon>Bacteria</taxon>
        <taxon>Bacillati</taxon>
        <taxon>Actinomycetota</taxon>
        <taxon>Actinomycetes</taxon>
        <taxon>Kitasatosporales</taxon>
        <taxon>Streptomycetaceae</taxon>
        <taxon>Kitasatospora</taxon>
    </lineage>
</organism>
<protein>
    <submittedName>
        <fullName evidence="1">Uncharacterized protein</fullName>
    </submittedName>
</protein>